<evidence type="ECO:0000313" key="2">
    <source>
        <dbReference type="Proteomes" id="UP001549031"/>
    </source>
</evidence>
<dbReference type="Proteomes" id="UP001549031">
    <property type="component" value="Unassembled WGS sequence"/>
</dbReference>
<evidence type="ECO:0000313" key="1">
    <source>
        <dbReference type="EMBL" id="MET3584912.1"/>
    </source>
</evidence>
<name>A0ABV2H3C3_9HYPH</name>
<keyword evidence="2" id="KW-1185">Reference proteome</keyword>
<proteinExistence type="predicted"/>
<dbReference type="EMBL" id="JBEPLJ010000003">
    <property type="protein sequence ID" value="MET3584912.1"/>
    <property type="molecule type" value="Genomic_DNA"/>
</dbReference>
<accession>A0ABV2H3C3</accession>
<comment type="caution">
    <text evidence="1">The sequence shown here is derived from an EMBL/GenBank/DDBJ whole genome shotgun (WGS) entry which is preliminary data.</text>
</comment>
<reference evidence="1 2" key="1">
    <citation type="submission" date="2024-06" db="EMBL/GenBank/DDBJ databases">
        <title>Genomic Encyclopedia of Type Strains, Phase IV (KMG-IV): sequencing the most valuable type-strain genomes for metagenomic binning, comparative biology and taxonomic classification.</title>
        <authorList>
            <person name="Goeker M."/>
        </authorList>
    </citation>
    <scope>NUCLEOTIDE SEQUENCE [LARGE SCALE GENOMIC DNA]</scope>
    <source>
        <strain evidence="1 2">DSM 105042</strain>
    </source>
</reference>
<protein>
    <submittedName>
        <fullName evidence="1">Uncharacterized protein</fullName>
    </submittedName>
</protein>
<organism evidence="1 2">
    <name type="scientific">Pseudorhizobium tarimense</name>
    <dbReference type="NCBI Taxonomy" id="1079109"/>
    <lineage>
        <taxon>Bacteria</taxon>
        <taxon>Pseudomonadati</taxon>
        <taxon>Pseudomonadota</taxon>
        <taxon>Alphaproteobacteria</taxon>
        <taxon>Hyphomicrobiales</taxon>
        <taxon>Rhizobiaceae</taxon>
        <taxon>Rhizobium/Agrobacterium group</taxon>
        <taxon>Pseudorhizobium</taxon>
    </lineage>
</organism>
<gene>
    <name evidence="1" type="ORF">ABID21_001013</name>
</gene>
<sequence>MPMRAATSAWFSRLAAMPWTKLRSIFQFIYAEADQTGERGVAGAEIIDGKPEARFLQPRQFGACDARVEGRFLSDLHSQTSRIDAGCGHDLFQQGCNRIAGEFAGETLTATDRSGRPSAGSWRMRSTAEVVPYRVSLCEA</sequence>